<gene>
    <name evidence="1" type="ORF">Zm00014a_004623</name>
</gene>
<evidence type="ECO:0000313" key="1">
    <source>
        <dbReference type="EMBL" id="PWZ41004.1"/>
    </source>
</evidence>
<proteinExistence type="predicted"/>
<dbReference type="Proteomes" id="UP000251960">
    <property type="component" value="Chromosome 2"/>
</dbReference>
<dbReference type="AlphaFoldDB" id="A0A3L6G3R0"/>
<protein>
    <submittedName>
        <fullName evidence="1">Uncharacterized protein</fullName>
    </submittedName>
</protein>
<accession>A0A3L6G3R0</accession>
<sequence length="36" mass="4140">MSTMKFCREWRSLTITVSIGTRCTTLLGSEPRSCRM</sequence>
<dbReference type="EMBL" id="NCVQ01000003">
    <property type="protein sequence ID" value="PWZ41004.1"/>
    <property type="molecule type" value="Genomic_DNA"/>
</dbReference>
<organism evidence="1 2">
    <name type="scientific">Zea mays</name>
    <name type="common">Maize</name>
    <dbReference type="NCBI Taxonomy" id="4577"/>
    <lineage>
        <taxon>Eukaryota</taxon>
        <taxon>Viridiplantae</taxon>
        <taxon>Streptophyta</taxon>
        <taxon>Embryophyta</taxon>
        <taxon>Tracheophyta</taxon>
        <taxon>Spermatophyta</taxon>
        <taxon>Magnoliopsida</taxon>
        <taxon>Liliopsida</taxon>
        <taxon>Poales</taxon>
        <taxon>Poaceae</taxon>
        <taxon>PACMAD clade</taxon>
        <taxon>Panicoideae</taxon>
        <taxon>Andropogonodae</taxon>
        <taxon>Andropogoneae</taxon>
        <taxon>Tripsacinae</taxon>
        <taxon>Zea</taxon>
    </lineage>
</organism>
<evidence type="ECO:0000313" key="2">
    <source>
        <dbReference type="Proteomes" id="UP000251960"/>
    </source>
</evidence>
<name>A0A3L6G3R0_MAIZE</name>
<reference evidence="1 2" key="1">
    <citation type="journal article" date="2018" name="Nat. Genet.">
        <title>Extensive intraspecific gene order and gene structural variations between Mo17 and other maize genomes.</title>
        <authorList>
            <person name="Sun S."/>
            <person name="Zhou Y."/>
            <person name="Chen J."/>
            <person name="Shi J."/>
            <person name="Zhao H."/>
            <person name="Zhao H."/>
            <person name="Song W."/>
            <person name="Zhang M."/>
            <person name="Cui Y."/>
            <person name="Dong X."/>
            <person name="Liu H."/>
            <person name="Ma X."/>
            <person name="Jiao Y."/>
            <person name="Wang B."/>
            <person name="Wei X."/>
            <person name="Stein J.C."/>
            <person name="Glaubitz J.C."/>
            <person name="Lu F."/>
            <person name="Yu G."/>
            <person name="Liang C."/>
            <person name="Fengler K."/>
            <person name="Li B."/>
            <person name="Rafalski A."/>
            <person name="Schnable P.S."/>
            <person name="Ware D.H."/>
            <person name="Buckler E.S."/>
            <person name="Lai J."/>
        </authorList>
    </citation>
    <scope>NUCLEOTIDE SEQUENCE [LARGE SCALE GENOMIC DNA]</scope>
    <source>
        <strain evidence="2">cv. Missouri 17</strain>
        <tissue evidence="1">Seedling</tissue>
    </source>
</reference>
<comment type="caution">
    <text evidence="1">The sequence shown here is derived from an EMBL/GenBank/DDBJ whole genome shotgun (WGS) entry which is preliminary data.</text>
</comment>